<dbReference type="GeneID" id="37139911"/>
<keyword evidence="1" id="KW-1133">Transmembrane helix</keyword>
<evidence type="ECO:0000256" key="1">
    <source>
        <dbReference type="SAM" id="Phobius"/>
    </source>
</evidence>
<dbReference type="AlphaFoldDB" id="A0A319BVI6"/>
<organism evidence="2 3">
    <name type="scientific">Aspergillus uvarum CBS 121591</name>
    <dbReference type="NCBI Taxonomy" id="1448315"/>
    <lineage>
        <taxon>Eukaryota</taxon>
        <taxon>Fungi</taxon>
        <taxon>Dikarya</taxon>
        <taxon>Ascomycota</taxon>
        <taxon>Pezizomycotina</taxon>
        <taxon>Eurotiomycetes</taxon>
        <taxon>Eurotiomycetidae</taxon>
        <taxon>Eurotiales</taxon>
        <taxon>Aspergillaceae</taxon>
        <taxon>Aspergillus</taxon>
        <taxon>Aspergillus subgen. Circumdati</taxon>
    </lineage>
</organism>
<sequence>MARLRQKYFNIKKASVYTPALIYTHPAKYSCKIDYKNNLNIFKAASTGISIKKLTGLIRLYYNKFIIYLIFKVLAVRLVGSNIAQLLTIFNKNILNSLFYLSYLQLDLINTCLKTTASAAAAAAYIAELCKAGVLKYKLITYGHAAYI</sequence>
<feature type="transmembrane region" description="Helical" evidence="1">
    <location>
        <begin position="65"/>
        <end position="87"/>
    </location>
</feature>
<keyword evidence="3" id="KW-1185">Reference proteome</keyword>
<proteinExistence type="predicted"/>
<dbReference type="Proteomes" id="UP000248340">
    <property type="component" value="Unassembled WGS sequence"/>
</dbReference>
<gene>
    <name evidence="2" type="ORF">BO82DRAFT_369539</name>
</gene>
<evidence type="ECO:0000313" key="3">
    <source>
        <dbReference type="Proteomes" id="UP000248340"/>
    </source>
</evidence>
<keyword evidence="1" id="KW-0472">Membrane</keyword>
<dbReference type="RefSeq" id="XP_025486437.1">
    <property type="nucleotide sequence ID" value="XM_025637170.1"/>
</dbReference>
<evidence type="ECO:0000313" key="2">
    <source>
        <dbReference type="EMBL" id="PYH76237.1"/>
    </source>
</evidence>
<reference evidence="2 3" key="1">
    <citation type="submission" date="2016-12" db="EMBL/GenBank/DDBJ databases">
        <title>The genomes of Aspergillus section Nigri reveals drivers in fungal speciation.</title>
        <authorList>
            <consortium name="DOE Joint Genome Institute"/>
            <person name="Vesth T.C."/>
            <person name="Nybo J."/>
            <person name="Theobald S."/>
            <person name="Brandl J."/>
            <person name="Frisvad J.C."/>
            <person name="Nielsen K.F."/>
            <person name="Lyhne E.K."/>
            <person name="Kogle M.E."/>
            <person name="Kuo A."/>
            <person name="Riley R."/>
            <person name="Clum A."/>
            <person name="Nolan M."/>
            <person name="Lipzen A."/>
            <person name="Salamov A."/>
            <person name="Henrissat B."/>
            <person name="Wiebenga A."/>
            <person name="De Vries R.P."/>
            <person name="Grigoriev I.V."/>
            <person name="Mortensen U.H."/>
            <person name="Andersen M.R."/>
            <person name="Baker S.E."/>
        </authorList>
    </citation>
    <scope>NUCLEOTIDE SEQUENCE [LARGE SCALE GENOMIC DNA]</scope>
    <source>
        <strain evidence="2 3">CBS 121591</strain>
    </source>
</reference>
<dbReference type="VEuPathDB" id="FungiDB:BO82DRAFT_369539"/>
<dbReference type="EMBL" id="KZ821763">
    <property type="protein sequence ID" value="PYH76237.1"/>
    <property type="molecule type" value="Genomic_DNA"/>
</dbReference>
<name>A0A319BVI6_9EURO</name>
<keyword evidence="1" id="KW-0812">Transmembrane</keyword>
<accession>A0A319BVI6</accession>
<protein>
    <submittedName>
        <fullName evidence="2">Uncharacterized protein</fullName>
    </submittedName>
</protein>